<organism evidence="1 2">
    <name type="scientific">Pristionchus entomophagus</name>
    <dbReference type="NCBI Taxonomy" id="358040"/>
    <lineage>
        <taxon>Eukaryota</taxon>
        <taxon>Metazoa</taxon>
        <taxon>Ecdysozoa</taxon>
        <taxon>Nematoda</taxon>
        <taxon>Chromadorea</taxon>
        <taxon>Rhabditida</taxon>
        <taxon>Rhabditina</taxon>
        <taxon>Diplogasteromorpha</taxon>
        <taxon>Diplogasteroidea</taxon>
        <taxon>Neodiplogasteridae</taxon>
        <taxon>Pristionchus</taxon>
    </lineage>
</organism>
<reference evidence="1" key="1">
    <citation type="submission" date="2023-10" db="EMBL/GenBank/DDBJ databases">
        <title>Genome assembly of Pristionchus species.</title>
        <authorList>
            <person name="Yoshida K."/>
            <person name="Sommer R.J."/>
        </authorList>
    </citation>
    <scope>NUCLEOTIDE SEQUENCE</scope>
    <source>
        <strain evidence="1">RS0144</strain>
    </source>
</reference>
<evidence type="ECO:0000313" key="1">
    <source>
        <dbReference type="EMBL" id="GMS91076.1"/>
    </source>
</evidence>
<dbReference type="AlphaFoldDB" id="A0AAV5T675"/>
<feature type="non-terminal residue" evidence="1">
    <location>
        <position position="1"/>
    </location>
</feature>
<comment type="caution">
    <text evidence="1">The sequence shown here is derived from an EMBL/GenBank/DDBJ whole genome shotgun (WGS) entry which is preliminary data.</text>
</comment>
<sequence length="121" mass="13501">KADHESSRMRRSEGVDGVWMHCKQDRIRHVLLRHDVSRSASDVAVVSGEDSLRLVKDALGLLQIQETALIRVGNGVEGTALHLLSNHCHECVGSLLDLLCRDVATVTRHRVRRTRSPGYSQ</sequence>
<gene>
    <name evidence="1" type="ORF">PENTCL1PPCAC_13251</name>
</gene>
<protein>
    <recommendedName>
        <fullName evidence="3">Ribosomal protein</fullName>
    </recommendedName>
</protein>
<evidence type="ECO:0000313" key="2">
    <source>
        <dbReference type="Proteomes" id="UP001432027"/>
    </source>
</evidence>
<accession>A0AAV5T675</accession>
<keyword evidence="2" id="KW-1185">Reference proteome</keyword>
<proteinExistence type="predicted"/>
<dbReference type="Proteomes" id="UP001432027">
    <property type="component" value="Unassembled WGS sequence"/>
</dbReference>
<evidence type="ECO:0008006" key="3">
    <source>
        <dbReference type="Google" id="ProtNLM"/>
    </source>
</evidence>
<name>A0AAV5T675_9BILA</name>
<dbReference type="EMBL" id="BTSX01000003">
    <property type="protein sequence ID" value="GMS91076.1"/>
    <property type="molecule type" value="Genomic_DNA"/>
</dbReference>